<feature type="region of interest" description="Disordered" evidence="1">
    <location>
        <begin position="467"/>
        <end position="520"/>
    </location>
</feature>
<dbReference type="Gene3D" id="3.30.750.140">
    <property type="match status" value="1"/>
</dbReference>
<keyword evidence="3" id="KW-0966">Cell projection</keyword>
<feature type="compositionally biased region" description="Polar residues" evidence="1">
    <location>
        <begin position="88"/>
        <end position="98"/>
    </location>
</feature>
<protein>
    <submittedName>
        <fullName evidence="3">Flagellar hook-length control protein FliK</fullName>
    </submittedName>
</protein>
<keyword evidence="3" id="KW-0969">Cilium</keyword>
<dbReference type="InterPro" id="IPR038610">
    <property type="entry name" value="FliK-like_C_sf"/>
</dbReference>
<feature type="domain" description="Flagellar hook-length control protein-like C-terminal" evidence="2">
    <location>
        <begin position="395"/>
        <end position="476"/>
    </location>
</feature>
<feature type="region of interest" description="Disordered" evidence="1">
    <location>
        <begin position="1"/>
        <end position="180"/>
    </location>
</feature>
<organism evidence="3 4">
    <name type="scientific">Helicobacter pylori</name>
    <name type="common">Campylobacter pylori</name>
    <dbReference type="NCBI Taxonomy" id="210"/>
    <lineage>
        <taxon>Bacteria</taxon>
        <taxon>Pseudomonadati</taxon>
        <taxon>Campylobacterota</taxon>
        <taxon>Epsilonproteobacteria</taxon>
        <taxon>Campylobacterales</taxon>
        <taxon>Helicobacteraceae</taxon>
        <taxon>Helicobacter</taxon>
    </lineage>
</organism>
<evidence type="ECO:0000313" key="3">
    <source>
        <dbReference type="EMBL" id="MUV10508.1"/>
    </source>
</evidence>
<sequence length="520" mass="57550">MPSPINPIHTNASANANALNSGVKNGVKDTKNAPKSASKDFNKILNQKISKDKSAPKENPSALKATPKDTKKDAKELEKTPTPHHQHAQNLAKDQQAPTLKDLLNHKKTTASHEAQHEMHENHETNPKTPNETLNKNEKKPNGVISNTHQVSLTNKNPLTPTNHANKNPTAPTHNAKDPKTLKDIQTLSQKHDLNASNIQVSAPLEKKETPLNASDQLALKTTQTSINHTLAKNDAKNTANLSSVLQSLEKKESHNKERTTPPSNEKKTPPLREALQMNAIKRDKTLSKKKPEKTPIHAKTQTTAQAATPENAPKIPLKTPPLMPLIGANPPNDNVPTPLEKEEKAKEVSENKEKTKESTNSTQNAQNAQASDKTSENKSAAPKETIKHFTQQLKQEIQEYKPPMSRISMDLFPKELGKVEVTIQKVGKNLKVSVISHNNSLQTFLDNQQDLKNSLNALGFEGVDLSFSQDSSKEQPKEPLREPFKDQESTPLKENALKSYQENTDNENKETSMQITLYA</sequence>
<dbReference type="Pfam" id="PF02120">
    <property type="entry name" value="Flg_hook"/>
    <property type="match status" value="1"/>
</dbReference>
<feature type="region of interest" description="Disordered" evidence="1">
    <location>
        <begin position="247"/>
        <end position="390"/>
    </location>
</feature>
<feature type="compositionally biased region" description="Low complexity" evidence="1">
    <location>
        <begin position="299"/>
        <end position="309"/>
    </location>
</feature>
<evidence type="ECO:0000313" key="4">
    <source>
        <dbReference type="Proteomes" id="UP000460877"/>
    </source>
</evidence>
<dbReference type="RefSeq" id="WP_156585226.1">
    <property type="nucleotide sequence ID" value="NZ_WAEA01000014.1"/>
</dbReference>
<name>A0A7K1P1B0_HELPX</name>
<reference evidence="3 4" key="1">
    <citation type="journal article" date="2020" name="J. Clin. Microbiol.">
        <title>Helicobacter pylori infections in the Bronx, New York: Surveying Antibiotic Susceptibility and Strain Lineage by Whole-genome Sequencing.</title>
        <authorList>
            <person name="Saranathan R."/>
            <person name="Levi M.H."/>
            <person name="Wattam A.R."/>
            <person name="Malek A."/>
            <person name="Asare E."/>
            <person name="Behin D.S."/>
            <person name="Pan D.H."/>
            <person name="Jacobs W.R."/>
            <person name="Szymczak W.A."/>
        </authorList>
    </citation>
    <scope>NUCLEOTIDE SEQUENCE [LARGE SCALE GENOMIC DNA]</scope>
    <source>
        <strain evidence="3 4">MHP10</strain>
    </source>
</reference>
<feature type="compositionally biased region" description="Basic and acidic residues" evidence="1">
    <location>
        <begin position="66"/>
        <end position="81"/>
    </location>
</feature>
<feature type="compositionally biased region" description="Basic and acidic residues" evidence="1">
    <location>
        <begin position="114"/>
        <end position="126"/>
    </location>
</feature>
<proteinExistence type="predicted"/>
<evidence type="ECO:0000256" key="1">
    <source>
        <dbReference type="SAM" id="MobiDB-lite"/>
    </source>
</evidence>
<dbReference type="InterPro" id="IPR021136">
    <property type="entry name" value="Flagellar_hook_control-like_C"/>
</dbReference>
<dbReference type="Proteomes" id="UP000460877">
    <property type="component" value="Unassembled WGS sequence"/>
</dbReference>
<dbReference type="EMBL" id="WAEA01000014">
    <property type="protein sequence ID" value="MUV10508.1"/>
    <property type="molecule type" value="Genomic_DNA"/>
</dbReference>
<comment type="caution">
    <text evidence="3">The sequence shown here is derived from an EMBL/GenBank/DDBJ whole genome shotgun (WGS) entry which is preliminary data.</text>
</comment>
<feature type="compositionally biased region" description="Basic and acidic residues" evidence="1">
    <location>
        <begin position="340"/>
        <end position="358"/>
    </location>
</feature>
<gene>
    <name evidence="3" type="ORF">F7218_06495</name>
</gene>
<keyword evidence="3" id="KW-0282">Flagellum</keyword>
<evidence type="ECO:0000259" key="2">
    <source>
        <dbReference type="Pfam" id="PF02120"/>
    </source>
</evidence>
<feature type="compositionally biased region" description="Polar residues" evidence="1">
    <location>
        <begin position="359"/>
        <end position="373"/>
    </location>
</feature>
<feature type="compositionally biased region" description="Basic and acidic residues" evidence="1">
    <location>
        <begin position="26"/>
        <end position="42"/>
    </location>
</feature>
<feature type="compositionally biased region" description="Polar residues" evidence="1">
    <location>
        <begin position="144"/>
        <end position="173"/>
    </location>
</feature>
<dbReference type="AlphaFoldDB" id="A0A7K1P1B0"/>
<feature type="compositionally biased region" description="Basic and acidic residues" evidence="1">
    <location>
        <begin position="472"/>
        <end position="489"/>
    </location>
</feature>
<feature type="compositionally biased region" description="Basic and acidic residues" evidence="1">
    <location>
        <begin position="249"/>
        <end position="271"/>
    </location>
</feature>
<accession>A0A7K1P1B0</accession>
<feature type="compositionally biased region" description="Low complexity" evidence="1">
    <location>
        <begin position="11"/>
        <end position="21"/>
    </location>
</feature>